<evidence type="ECO:0000256" key="3">
    <source>
        <dbReference type="PROSITE-ProRule" id="PRU10038"/>
    </source>
</evidence>
<dbReference type="GeneID" id="63839882"/>
<keyword evidence="7" id="KW-1185">Reference proteome</keyword>
<feature type="region of interest" description="Disordered" evidence="4">
    <location>
        <begin position="81"/>
        <end position="106"/>
    </location>
</feature>
<dbReference type="PANTHER" id="PTHR48081:SF8">
    <property type="entry name" value="ALPHA_BETA HYDROLASE FOLD-3 DOMAIN-CONTAINING PROTEIN-RELATED"/>
    <property type="match status" value="1"/>
</dbReference>
<dbReference type="OrthoDB" id="2152029at2759"/>
<sequence>MAPAPSILSHPTLAYQPFSTIYKLYRLATILLRFPLWLVKALIPSLRPLPTWTFKQTLARNIAYNMVHTDATLSITKPLSLAPGKEGPRWTTIHPPSDEQQQQQQQQLYTGPMASTTIHPAVIGGTWYSTKTTAAAPTGPDSVPKTWTKIALHFHGGAFVLGDGRQDATGFLGNLLTRHAGFDAVFAPQYRLAGYGGRDPFPAALQDCLTAYLYLVRTLGVAPARITVSGDSAGGNLAVGLLRYLERYGEGGGAGSLLPLPGAVVLLSPWVNPSAAELTDYEGWGLMRTDYLPRAFLVWGYRAYIRQAASAEGISEWVDPLGHPFVTQVPVFVSWAGGEVLGVDCARWAAEMREKRGGAGGDGGWRFEVNVEEGGAPHDTLLAGDVLGWEKSAEEVARKIRRFCGGETLVR</sequence>
<reference evidence="6" key="1">
    <citation type="journal article" date="2020" name="Phytopathology">
        <title>Genome sequence of the chestnut blight fungus Cryphonectria parasitica EP155: A fundamental resource for an archetypical invasive plant pathogen.</title>
        <authorList>
            <person name="Crouch J.A."/>
            <person name="Dawe A."/>
            <person name="Aerts A."/>
            <person name="Barry K."/>
            <person name="Churchill A.C.L."/>
            <person name="Grimwood J."/>
            <person name="Hillman B."/>
            <person name="Milgroom M.G."/>
            <person name="Pangilinan J."/>
            <person name="Smith M."/>
            <person name="Salamov A."/>
            <person name="Schmutz J."/>
            <person name="Yadav J."/>
            <person name="Grigoriev I.V."/>
            <person name="Nuss D."/>
        </authorList>
    </citation>
    <scope>NUCLEOTIDE SEQUENCE</scope>
    <source>
        <strain evidence="6">EP155</strain>
    </source>
</reference>
<evidence type="ECO:0000259" key="5">
    <source>
        <dbReference type="Pfam" id="PF07859"/>
    </source>
</evidence>
<dbReference type="PROSITE" id="PS01174">
    <property type="entry name" value="LIPASE_GDXG_SER"/>
    <property type="match status" value="1"/>
</dbReference>
<evidence type="ECO:0000313" key="7">
    <source>
        <dbReference type="Proteomes" id="UP000803844"/>
    </source>
</evidence>
<dbReference type="Pfam" id="PF07859">
    <property type="entry name" value="Abhydrolase_3"/>
    <property type="match status" value="1"/>
</dbReference>
<protein>
    <submittedName>
        <fullName evidence="6">Alpha/beta-hydrolase</fullName>
    </submittedName>
</protein>
<gene>
    <name evidence="6" type="ORF">M406DRAFT_353273</name>
</gene>
<dbReference type="InterPro" id="IPR029058">
    <property type="entry name" value="AB_hydrolase_fold"/>
</dbReference>
<evidence type="ECO:0000256" key="4">
    <source>
        <dbReference type="SAM" id="MobiDB-lite"/>
    </source>
</evidence>
<dbReference type="Gene3D" id="3.40.50.1820">
    <property type="entry name" value="alpha/beta hydrolase"/>
    <property type="match status" value="1"/>
</dbReference>
<accession>A0A9P4XW17</accession>
<organism evidence="6 7">
    <name type="scientific">Cryphonectria parasitica (strain ATCC 38755 / EP155)</name>
    <dbReference type="NCBI Taxonomy" id="660469"/>
    <lineage>
        <taxon>Eukaryota</taxon>
        <taxon>Fungi</taxon>
        <taxon>Dikarya</taxon>
        <taxon>Ascomycota</taxon>
        <taxon>Pezizomycotina</taxon>
        <taxon>Sordariomycetes</taxon>
        <taxon>Sordariomycetidae</taxon>
        <taxon>Diaporthales</taxon>
        <taxon>Cryphonectriaceae</taxon>
        <taxon>Cryphonectria-Endothia species complex</taxon>
        <taxon>Cryphonectria</taxon>
    </lineage>
</organism>
<dbReference type="Proteomes" id="UP000803844">
    <property type="component" value="Unassembled WGS sequence"/>
</dbReference>
<evidence type="ECO:0000313" key="6">
    <source>
        <dbReference type="EMBL" id="KAF3761815.1"/>
    </source>
</evidence>
<comment type="caution">
    <text evidence="6">The sequence shown here is derived from an EMBL/GenBank/DDBJ whole genome shotgun (WGS) entry which is preliminary data.</text>
</comment>
<dbReference type="PANTHER" id="PTHR48081">
    <property type="entry name" value="AB HYDROLASE SUPERFAMILY PROTEIN C4A8.06C"/>
    <property type="match status" value="1"/>
</dbReference>
<dbReference type="InterPro" id="IPR050300">
    <property type="entry name" value="GDXG_lipolytic_enzyme"/>
</dbReference>
<evidence type="ECO:0000256" key="1">
    <source>
        <dbReference type="ARBA" id="ARBA00010515"/>
    </source>
</evidence>
<proteinExistence type="inferred from homology"/>
<evidence type="ECO:0000256" key="2">
    <source>
        <dbReference type="ARBA" id="ARBA00022801"/>
    </source>
</evidence>
<dbReference type="RefSeq" id="XP_040772794.1">
    <property type="nucleotide sequence ID" value="XM_040922753.1"/>
</dbReference>
<dbReference type="GO" id="GO:0016787">
    <property type="term" value="F:hydrolase activity"/>
    <property type="evidence" value="ECO:0007669"/>
    <property type="project" value="UniProtKB-KW"/>
</dbReference>
<dbReference type="InterPro" id="IPR033140">
    <property type="entry name" value="Lipase_GDXG_put_SER_AS"/>
</dbReference>
<feature type="domain" description="Alpha/beta hydrolase fold-3" evidence="5">
    <location>
        <begin position="152"/>
        <end position="355"/>
    </location>
</feature>
<dbReference type="InterPro" id="IPR013094">
    <property type="entry name" value="AB_hydrolase_3"/>
</dbReference>
<comment type="similarity">
    <text evidence="1">Belongs to the 'GDXG' lipolytic enzyme family.</text>
</comment>
<dbReference type="EMBL" id="MU032351">
    <property type="protein sequence ID" value="KAF3761815.1"/>
    <property type="molecule type" value="Genomic_DNA"/>
</dbReference>
<dbReference type="AlphaFoldDB" id="A0A9P4XW17"/>
<name>A0A9P4XW17_CRYP1</name>
<dbReference type="SUPFAM" id="SSF53474">
    <property type="entry name" value="alpha/beta-Hydrolases"/>
    <property type="match status" value="1"/>
</dbReference>
<keyword evidence="2" id="KW-0378">Hydrolase</keyword>
<feature type="active site" evidence="3">
    <location>
        <position position="232"/>
    </location>
</feature>